<name>A0ACB9PHZ3_BAUVA</name>
<evidence type="ECO:0000313" key="2">
    <source>
        <dbReference type="Proteomes" id="UP000828941"/>
    </source>
</evidence>
<sequence>MSIYRWSSSTLKECIDDVFHSCSSSQTKRTYDVFFSFDGFLDTCCGFYYHLHCSLQSAGLVIYGDAKGLRQKLILGNHFSSLLLKGIEACRVCIIIFTSAFVSSRWCFDELEKIMECHRTIDQTVLPVFYNLELWEVGQQRGNFGKALE</sequence>
<dbReference type="EMBL" id="CM039429">
    <property type="protein sequence ID" value="KAI4347672.1"/>
    <property type="molecule type" value="Genomic_DNA"/>
</dbReference>
<protein>
    <submittedName>
        <fullName evidence="1">Uncharacterized protein</fullName>
    </submittedName>
</protein>
<comment type="caution">
    <text evidence="1">The sequence shown here is derived from an EMBL/GenBank/DDBJ whole genome shotgun (WGS) entry which is preliminary data.</text>
</comment>
<accession>A0ACB9PHZ3</accession>
<organism evidence="1 2">
    <name type="scientific">Bauhinia variegata</name>
    <name type="common">Purple orchid tree</name>
    <name type="synonym">Phanera variegata</name>
    <dbReference type="NCBI Taxonomy" id="167791"/>
    <lineage>
        <taxon>Eukaryota</taxon>
        <taxon>Viridiplantae</taxon>
        <taxon>Streptophyta</taxon>
        <taxon>Embryophyta</taxon>
        <taxon>Tracheophyta</taxon>
        <taxon>Spermatophyta</taxon>
        <taxon>Magnoliopsida</taxon>
        <taxon>eudicotyledons</taxon>
        <taxon>Gunneridae</taxon>
        <taxon>Pentapetalae</taxon>
        <taxon>rosids</taxon>
        <taxon>fabids</taxon>
        <taxon>Fabales</taxon>
        <taxon>Fabaceae</taxon>
        <taxon>Cercidoideae</taxon>
        <taxon>Cercideae</taxon>
        <taxon>Bauhiniinae</taxon>
        <taxon>Bauhinia</taxon>
    </lineage>
</organism>
<dbReference type="Proteomes" id="UP000828941">
    <property type="component" value="Chromosome 4"/>
</dbReference>
<proteinExistence type="predicted"/>
<evidence type="ECO:0000313" key="1">
    <source>
        <dbReference type="EMBL" id="KAI4347672.1"/>
    </source>
</evidence>
<reference evidence="1 2" key="1">
    <citation type="journal article" date="2022" name="DNA Res.">
        <title>Chromosomal-level genome assembly of the orchid tree Bauhinia variegata (Leguminosae; Cercidoideae) supports the allotetraploid origin hypothesis of Bauhinia.</title>
        <authorList>
            <person name="Zhong Y."/>
            <person name="Chen Y."/>
            <person name="Zheng D."/>
            <person name="Pang J."/>
            <person name="Liu Y."/>
            <person name="Luo S."/>
            <person name="Meng S."/>
            <person name="Qian L."/>
            <person name="Wei D."/>
            <person name="Dai S."/>
            <person name="Zhou R."/>
        </authorList>
    </citation>
    <scope>NUCLEOTIDE SEQUENCE [LARGE SCALE GENOMIC DNA]</scope>
    <source>
        <strain evidence="1">BV-YZ2020</strain>
    </source>
</reference>
<keyword evidence="2" id="KW-1185">Reference proteome</keyword>
<gene>
    <name evidence="1" type="ORF">L6164_008463</name>
</gene>